<protein>
    <recommendedName>
        <fullName evidence="2">Enoyl reductase (ER) domain-containing protein</fullName>
    </recommendedName>
</protein>
<feature type="compositionally biased region" description="Basic and acidic residues" evidence="1">
    <location>
        <begin position="1"/>
        <end position="10"/>
    </location>
</feature>
<dbReference type="EMBL" id="JAPDRK010000009">
    <property type="protein sequence ID" value="KAJ9608778.1"/>
    <property type="molecule type" value="Genomic_DNA"/>
</dbReference>
<dbReference type="GO" id="GO:0016491">
    <property type="term" value="F:oxidoreductase activity"/>
    <property type="evidence" value="ECO:0007669"/>
    <property type="project" value="InterPro"/>
</dbReference>
<dbReference type="Proteomes" id="UP001172673">
    <property type="component" value="Unassembled WGS sequence"/>
</dbReference>
<dbReference type="CDD" id="cd05289">
    <property type="entry name" value="MDR_like_2"/>
    <property type="match status" value="1"/>
</dbReference>
<dbReference type="SMART" id="SM00829">
    <property type="entry name" value="PKS_ER"/>
    <property type="match status" value="1"/>
</dbReference>
<dbReference type="SUPFAM" id="SSF50129">
    <property type="entry name" value="GroES-like"/>
    <property type="match status" value="1"/>
</dbReference>
<dbReference type="SUPFAM" id="SSF51735">
    <property type="entry name" value="NAD(P)-binding Rossmann-fold domains"/>
    <property type="match status" value="1"/>
</dbReference>
<evidence type="ECO:0000256" key="1">
    <source>
        <dbReference type="SAM" id="MobiDB-lite"/>
    </source>
</evidence>
<dbReference type="Gene3D" id="3.90.180.10">
    <property type="entry name" value="Medium-chain alcohol dehydrogenases, catalytic domain"/>
    <property type="match status" value="1"/>
</dbReference>
<feature type="domain" description="Enoyl reductase (ER)" evidence="2">
    <location>
        <begin position="23"/>
        <end position="344"/>
    </location>
</feature>
<evidence type="ECO:0000259" key="2">
    <source>
        <dbReference type="SMART" id="SM00829"/>
    </source>
</evidence>
<name>A0AA38X8E9_9EURO</name>
<organism evidence="3 4">
    <name type="scientific">Cladophialophora chaetospira</name>
    <dbReference type="NCBI Taxonomy" id="386627"/>
    <lineage>
        <taxon>Eukaryota</taxon>
        <taxon>Fungi</taxon>
        <taxon>Dikarya</taxon>
        <taxon>Ascomycota</taxon>
        <taxon>Pezizomycotina</taxon>
        <taxon>Eurotiomycetes</taxon>
        <taxon>Chaetothyriomycetidae</taxon>
        <taxon>Chaetothyriales</taxon>
        <taxon>Herpotrichiellaceae</taxon>
        <taxon>Cladophialophora</taxon>
    </lineage>
</organism>
<accession>A0AA38X8E9</accession>
<proteinExistence type="predicted"/>
<dbReference type="InterPro" id="IPR020843">
    <property type="entry name" value="ER"/>
</dbReference>
<dbReference type="InterPro" id="IPR011032">
    <property type="entry name" value="GroES-like_sf"/>
</dbReference>
<keyword evidence="4" id="KW-1185">Reference proteome</keyword>
<dbReference type="Pfam" id="PF08240">
    <property type="entry name" value="ADH_N"/>
    <property type="match status" value="1"/>
</dbReference>
<evidence type="ECO:0000313" key="4">
    <source>
        <dbReference type="Proteomes" id="UP001172673"/>
    </source>
</evidence>
<dbReference type="InterPro" id="IPR052585">
    <property type="entry name" value="Lipid_raft_assoc_Zn_ADH"/>
</dbReference>
<comment type="caution">
    <text evidence="3">The sequence shown here is derived from an EMBL/GenBank/DDBJ whole genome shotgun (WGS) entry which is preliminary data.</text>
</comment>
<dbReference type="InterPro" id="IPR036291">
    <property type="entry name" value="NAD(P)-bd_dom_sf"/>
</dbReference>
<gene>
    <name evidence="3" type="ORF">H2200_006549</name>
</gene>
<dbReference type="Gene3D" id="3.40.50.720">
    <property type="entry name" value="NAD(P)-binding Rossmann-like Domain"/>
    <property type="match status" value="1"/>
</dbReference>
<dbReference type="AlphaFoldDB" id="A0AA38X8E9"/>
<dbReference type="PANTHER" id="PTHR43482">
    <property type="entry name" value="PROTEIN AST1-RELATED"/>
    <property type="match status" value="1"/>
</dbReference>
<sequence length="358" mass="38422">MEAIRLHPNYDDPSSPYSGANPAPSSALILDHNIPAPQPSQPGELLVRVEATTVVRDSLTWPETYLESYKILGNDFSGTIISTGGDPQDSAFKPGDEVYGMTGASRSGTWAEYAIVLAEETCLKPTSLTWAEAAAVPLSALTAYQALFEKANIVRPDFNNVSETRHASGEEKKCRILVTGAAGCVGLYAVQLASMAGLYVVAATRSKQRDKELLERLGADGVIEYGDLTQVKSSYHIILDTVGGHILETCWSLVCESGTLISIDSASYDFVERHRKSGLDSGKEAVKALFFIVAPSASGLECLAKALDSNLLKPFVACVMPLAQAREAYEYFPNPPAERGKIVLAPRHGGQNTHSGNQ</sequence>
<feature type="region of interest" description="Disordered" evidence="1">
    <location>
        <begin position="1"/>
        <end position="26"/>
    </location>
</feature>
<dbReference type="InterPro" id="IPR013154">
    <property type="entry name" value="ADH-like_N"/>
</dbReference>
<evidence type="ECO:0000313" key="3">
    <source>
        <dbReference type="EMBL" id="KAJ9608778.1"/>
    </source>
</evidence>
<reference evidence="3" key="1">
    <citation type="submission" date="2022-10" db="EMBL/GenBank/DDBJ databases">
        <title>Culturing micro-colonial fungi from biological soil crusts in the Mojave desert and describing Neophaeococcomyces mojavensis, and introducing the new genera and species Taxawa tesnikishii.</title>
        <authorList>
            <person name="Kurbessoian T."/>
            <person name="Stajich J.E."/>
        </authorList>
    </citation>
    <scope>NUCLEOTIDE SEQUENCE</scope>
    <source>
        <strain evidence="3">TK_41</strain>
    </source>
</reference>
<dbReference type="Pfam" id="PF13602">
    <property type="entry name" value="ADH_zinc_N_2"/>
    <property type="match status" value="1"/>
</dbReference>
<dbReference type="PANTHER" id="PTHR43482:SF4">
    <property type="entry name" value="ALCOHOL DEHYDROGENASE, PUTATIVE (AFU_ORTHOLOGUE AFUA_7G06260)-RELATED"/>
    <property type="match status" value="1"/>
</dbReference>